<dbReference type="Proteomes" id="UP000062260">
    <property type="component" value="Chromosome"/>
</dbReference>
<dbReference type="NCBIfam" id="TIGR02357">
    <property type="entry name" value="ECF_ThiT_YuaJ"/>
    <property type="match status" value="1"/>
</dbReference>
<gene>
    <name evidence="1" type="ORF">AWM75_03000</name>
</gene>
<dbReference type="GO" id="GO:0015234">
    <property type="term" value="F:thiamine transmembrane transporter activity"/>
    <property type="evidence" value="ECO:0007669"/>
    <property type="project" value="InterPro"/>
</dbReference>
<dbReference type="OrthoDB" id="9795813at2"/>
<proteinExistence type="predicted"/>
<evidence type="ECO:0000313" key="2">
    <source>
        <dbReference type="Proteomes" id="UP000062260"/>
    </source>
</evidence>
<dbReference type="STRING" id="128944.AWM75_03000"/>
<dbReference type="EMBL" id="CP014163">
    <property type="protein sequence ID" value="AMB99028.1"/>
    <property type="molecule type" value="Genomic_DNA"/>
</dbReference>
<dbReference type="KEGG" id="auh:AWM75_03000"/>
<dbReference type="Gene3D" id="1.10.1760.20">
    <property type="match status" value="1"/>
</dbReference>
<dbReference type="GO" id="GO:0005886">
    <property type="term" value="C:plasma membrane"/>
    <property type="evidence" value="ECO:0007669"/>
    <property type="project" value="InterPro"/>
</dbReference>
<accession>A0A0X8FKJ5</accession>
<organism evidence="1 2">
    <name type="scientific">Aerococcus urinaehominis</name>
    <dbReference type="NCBI Taxonomy" id="128944"/>
    <lineage>
        <taxon>Bacteria</taxon>
        <taxon>Bacillati</taxon>
        <taxon>Bacillota</taxon>
        <taxon>Bacilli</taxon>
        <taxon>Lactobacillales</taxon>
        <taxon>Aerococcaceae</taxon>
        <taxon>Aerococcus</taxon>
    </lineage>
</organism>
<protein>
    <submittedName>
        <fullName evidence="1">Uncharacterized protein</fullName>
    </submittedName>
</protein>
<reference evidence="2" key="2">
    <citation type="submission" date="2016-01" db="EMBL/GenBank/DDBJ databases">
        <title>Six Aerococcus type strain genome sequencing and assembly using PacBio and Illumina Hiseq.</title>
        <authorList>
            <person name="Carkaci D."/>
            <person name="Dargis R."/>
            <person name="Nielsen X.C."/>
            <person name="Skovgaard O."/>
            <person name="Fuursted K."/>
            <person name="Christensen J.J."/>
        </authorList>
    </citation>
    <scope>NUCLEOTIDE SEQUENCE [LARGE SCALE GENOMIC DNA]</scope>
    <source>
        <strain evidence="2">CCUG42038B</strain>
    </source>
</reference>
<dbReference type="AlphaFoldDB" id="A0A0X8FKJ5"/>
<sequence length="187" mass="19771">MKKTNLLVSLEAIMMAVLALIIGLIPASISASYGISLGIIPILVFAYRRGVGPAVLAGLMYGALKLLVGDASILTPFQVIIEYFFAFAFIGLAGLGRQRVLKKAQAGQTGQLLAAVLLTSLLGVGLEYLVHFFAGVAFWGEFAPEGMNVWIFSLSANAISGGLTWLAAALVSFLLIKSSPNLIDPKR</sequence>
<dbReference type="InterPro" id="IPR012651">
    <property type="entry name" value="Thia_Transptr_ThiT"/>
</dbReference>
<reference evidence="1 2" key="1">
    <citation type="journal article" date="2016" name="Genome Announc.">
        <title>Complete Genome Sequences of Aerococcus christensenii CCUG 28831T, Aerococcus sanguinicola CCUG 43001T, Aerococcus urinae CCUG 36881T, Aerococcus urinaeequi CCUG 28094T, Aerococcus urinaehominis CCUG 42038 BT, and Aerococcus viridans CCUG 4311T.</title>
        <authorList>
            <person name="Carkaci D."/>
            <person name="Dargis R."/>
            <person name="Nielsen X.C."/>
            <person name="Skovgaard O."/>
            <person name="Fuursted K."/>
            <person name="Christensen J.J."/>
        </authorList>
    </citation>
    <scope>NUCLEOTIDE SEQUENCE [LARGE SCALE GENOMIC DNA]</scope>
    <source>
        <strain evidence="1 2">CCUG42038B</strain>
    </source>
</reference>
<evidence type="ECO:0000313" key="1">
    <source>
        <dbReference type="EMBL" id="AMB99028.1"/>
    </source>
</evidence>
<dbReference type="Pfam" id="PF09515">
    <property type="entry name" value="Thia_YuaJ"/>
    <property type="match status" value="1"/>
</dbReference>
<dbReference type="RefSeq" id="WP_067978048.1">
    <property type="nucleotide sequence ID" value="NZ_CP014163.1"/>
</dbReference>
<keyword evidence="2" id="KW-1185">Reference proteome</keyword>
<name>A0A0X8FKJ5_9LACT</name>